<proteinExistence type="inferred from homology"/>
<evidence type="ECO:0000256" key="4">
    <source>
        <dbReference type="ARBA" id="ARBA00023136"/>
    </source>
</evidence>
<name>A0A0B7KAW6_BIOOC</name>
<keyword evidence="2 6" id="KW-0812">Transmembrane</keyword>
<feature type="transmembrane region" description="Helical" evidence="6">
    <location>
        <begin position="159"/>
        <end position="180"/>
    </location>
</feature>
<gene>
    <name evidence="8" type="ORF">BN869_000007889_1</name>
</gene>
<feature type="transmembrane region" description="Helical" evidence="6">
    <location>
        <begin position="274"/>
        <end position="294"/>
    </location>
</feature>
<feature type="transmembrane region" description="Helical" evidence="6">
    <location>
        <begin position="243"/>
        <end position="262"/>
    </location>
</feature>
<reference evidence="8" key="1">
    <citation type="submission" date="2015-01" db="EMBL/GenBank/DDBJ databases">
        <authorList>
            <person name="Durling Mikael"/>
        </authorList>
    </citation>
    <scope>NUCLEOTIDE SEQUENCE</scope>
</reference>
<protein>
    <recommendedName>
        <fullName evidence="7">Rhodopsin domain-containing protein</fullName>
    </recommendedName>
</protein>
<sequence length="429" mass="47355">MSGFARTEARQLICISACLPPSFLTLRNKKTSLRYAHGWGCLRRSQCCAMASDAAGPPGMDPYIIEALTYLAFCILLIAFRTYCRMRGGGVSALGPEDYLMIVSILPFVAETTIAYKVGETFHGLTNSDMTDEEREALSPDSHEYALRVGGSQAIIGGWSMYMTLIWTLKASMCAFYLRLTSGLPGYKKRVYIGFVSIVVSYIICMCSVLLSCQPFHKFWQINPYPGNFCEPAVNKLTIHLSMYLNFLTDMYLFLIPIPMLWTAQLPKAKKIGLAVLFSGGLLTMIFGFLRGIAILKSDATGPKEGAAWACRESFVAITTTNLPMTWGWIREKLRPFLGSLISTNKSRTPKYDYGRRSGRQLGSMALDDRSENWGISQTKATIFSEPGTGKNSTDEEAILPRSTSSMGGILKEVELSVSSSTRKSAVGL</sequence>
<dbReference type="GO" id="GO:0016020">
    <property type="term" value="C:membrane"/>
    <property type="evidence" value="ECO:0007669"/>
    <property type="project" value="UniProtKB-SubCell"/>
</dbReference>
<dbReference type="InterPro" id="IPR049326">
    <property type="entry name" value="Rhodopsin_dom_fungi"/>
</dbReference>
<dbReference type="PANTHER" id="PTHR33048:SF2">
    <property type="entry name" value="SRPK"/>
    <property type="match status" value="1"/>
</dbReference>
<dbReference type="AlphaFoldDB" id="A0A0B7KAW6"/>
<feature type="transmembrane region" description="Helical" evidence="6">
    <location>
        <begin position="192"/>
        <end position="211"/>
    </location>
</feature>
<evidence type="ECO:0000256" key="5">
    <source>
        <dbReference type="ARBA" id="ARBA00038359"/>
    </source>
</evidence>
<evidence type="ECO:0000256" key="2">
    <source>
        <dbReference type="ARBA" id="ARBA00022692"/>
    </source>
</evidence>
<accession>A0A0B7KAW6</accession>
<dbReference type="InterPro" id="IPR052337">
    <property type="entry name" value="SAT4-like"/>
</dbReference>
<comment type="similarity">
    <text evidence="5">Belongs to the SAT4 family.</text>
</comment>
<comment type="subcellular location">
    <subcellularLocation>
        <location evidence="1">Membrane</location>
        <topology evidence="1">Multi-pass membrane protein</topology>
    </subcellularLocation>
</comment>
<organism evidence="8">
    <name type="scientific">Bionectria ochroleuca</name>
    <name type="common">Gliocladium roseum</name>
    <dbReference type="NCBI Taxonomy" id="29856"/>
    <lineage>
        <taxon>Eukaryota</taxon>
        <taxon>Fungi</taxon>
        <taxon>Dikarya</taxon>
        <taxon>Ascomycota</taxon>
        <taxon>Pezizomycotina</taxon>
        <taxon>Sordariomycetes</taxon>
        <taxon>Hypocreomycetidae</taxon>
        <taxon>Hypocreales</taxon>
        <taxon>Bionectriaceae</taxon>
        <taxon>Clonostachys</taxon>
    </lineage>
</organism>
<evidence type="ECO:0000256" key="6">
    <source>
        <dbReference type="SAM" id="Phobius"/>
    </source>
</evidence>
<dbReference type="Pfam" id="PF20684">
    <property type="entry name" value="Fung_rhodopsin"/>
    <property type="match status" value="1"/>
</dbReference>
<feature type="domain" description="Rhodopsin" evidence="7">
    <location>
        <begin position="81"/>
        <end position="330"/>
    </location>
</feature>
<feature type="transmembrane region" description="Helical" evidence="6">
    <location>
        <begin position="63"/>
        <end position="80"/>
    </location>
</feature>
<keyword evidence="3 6" id="KW-1133">Transmembrane helix</keyword>
<evidence type="ECO:0000256" key="3">
    <source>
        <dbReference type="ARBA" id="ARBA00022989"/>
    </source>
</evidence>
<evidence type="ECO:0000259" key="7">
    <source>
        <dbReference type="Pfam" id="PF20684"/>
    </source>
</evidence>
<dbReference type="EMBL" id="CDPU01000025">
    <property type="protein sequence ID" value="CEO51831.1"/>
    <property type="molecule type" value="Genomic_DNA"/>
</dbReference>
<evidence type="ECO:0000313" key="8">
    <source>
        <dbReference type="EMBL" id="CEO51831.1"/>
    </source>
</evidence>
<evidence type="ECO:0000256" key="1">
    <source>
        <dbReference type="ARBA" id="ARBA00004141"/>
    </source>
</evidence>
<dbReference type="PANTHER" id="PTHR33048">
    <property type="entry name" value="PTH11-LIKE INTEGRAL MEMBRANE PROTEIN (AFU_ORTHOLOGUE AFUA_5G11245)"/>
    <property type="match status" value="1"/>
</dbReference>
<keyword evidence="4 6" id="KW-0472">Membrane</keyword>